<dbReference type="EMBL" id="JAHESF010000024">
    <property type="protein sequence ID" value="MBT1699343.1"/>
    <property type="molecule type" value="Genomic_DNA"/>
</dbReference>
<keyword evidence="2" id="KW-0963">Cytoplasm</keyword>
<dbReference type="SUPFAM" id="SSF48452">
    <property type="entry name" value="TPR-like"/>
    <property type="match status" value="1"/>
</dbReference>
<evidence type="ECO:0000256" key="6">
    <source>
        <dbReference type="PROSITE-ProRule" id="PRU00339"/>
    </source>
</evidence>
<keyword evidence="7" id="KW-0812">Transmembrane</keyword>
<dbReference type="InterPro" id="IPR019734">
    <property type="entry name" value="TPR_rpt"/>
</dbReference>
<evidence type="ECO:0000256" key="7">
    <source>
        <dbReference type="SAM" id="Phobius"/>
    </source>
</evidence>
<name>A0AAP2DQ75_9BACT</name>
<dbReference type="Pfam" id="PF13424">
    <property type="entry name" value="TPR_12"/>
    <property type="match status" value="1"/>
</dbReference>
<evidence type="ECO:0000313" key="9">
    <source>
        <dbReference type="Proteomes" id="UP001319200"/>
    </source>
</evidence>
<comment type="caution">
    <text evidence="8">The sequence shown here is derived from an EMBL/GenBank/DDBJ whole genome shotgun (WGS) entry which is preliminary data.</text>
</comment>
<keyword evidence="4 6" id="KW-0802">TPR repeat</keyword>
<dbReference type="Proteomes" id="UP001319200">
    <property type="component" value="Unassembled WGS sequence"/>
</dbReference>
<feature type="repeat" description="TPR" evidence="6">
    <location>
        <begin position="160"/>
        <end position="193"/>
    </location>
</feature>
<proteinExistence type="inferred from homology"/>
<protein>
    <submittedName>
        <fullName evidence="8">Tetratricopeptide repeat protein</fullName>
    </submittedName>
</protein>
<evidence type="ECO:0000256" key="3">
    <source>
        <dbReference type="ARBA" id="ARBA00022737"/>
    </source>
</evidence>
<dbReference type="RefSeq" id="WP_254167221.1">
    <property type="nucleotide sequence ID" value="NZ_JAHESF010000024.1"/>
</dbReference>
<dbReference type="PROSITE" id="PS50005">
    <property type="entry name" value="TPR"/>
    <property type="match status" value="1"/>
</dbReference>
<gene>
    <name evidence="8" type="ORF">KK083_20775</name>
</gene>
<evidence type="ECO:0000256" key="2">
    <source>
        <dbReference type="ARBA" id="ARBA00022490"/>
    </source>
</evidence>
<reference evidence="8 9" key="1">
    <citation type="submission" date="2021-05" db="EMBL/GenBank/DDBJ databases">
        <title>A Polyphasic approach of four new species of the genus Ohtaekwangia: Ohtaekwangia histidinii sp. nov., Ohtaekwangia cretensis sp. nov., Ohtaekwangia indiensis sp. nov., Ohtaekwangia reichenbachii sp. nov. from diverse environment.</title>
        <authorList>
            <person name="Octaviana S."/>
        </authorList>
    </citation>
    <scope>NUCLEOTIDE SEQUENCE [LARGE SCALE GENOMIC DNA]</scope>
    <source>
        <strain evidence="8 9">PWU4</strain>
    </source>
</reference>
<evidence type="ECO:0000256" key="1">
    <source>
        <dbReference type="ARBA" id="ARBA00004496"/>
    </source>
</evidence>
<comment type="subcellular location">
    <subcellularLocation>
        <location evidence="1">Cytoplasm</location>
    </subcellularLocation>
</comment>
<dbReference type="PANTHER" id="PTHR46630">
    <property type="entry name" value="TETRATRICOPEPTIDE REPEAT PROTEIN 29"/>
    <property type="match status" value="1"/>
</dbReference>
<dbReference type="Gene3D" id="1.25.40.10">
    <property type="entry name" value="Tetratricopeptide repeat domain"/>
    <property type="match status" value="2"/>
</dbReference>
<dbReference type="SMART" id="SM00028">
    <property type="entry name" value="TPR"/>
    <property type="match status" value="5"/>
</dbReference>
<evidence type="ECO:0000313" key="8">
    <source>
        <dbReference type="EMBL" id="MBT1699343.1"/>
    </source>
</evidence>
<organism evidence="8 9">
    <name type="scientific">Chryseosolibacter histidini</name>
    <dbReference type="NCBI Taxonomy" id="2782349"/>
    <lineage>
        <taxon>Bacteria</taxon>
        <taxon>Pseudomonadati</taxon>
        <taxon>Bacteroidota</taxon>
        <taxon>Cytophagia</taxon>
        <taxon>Cytophagales</taxon>
        <taxon>Chryseotaleaceae</taxon>
        <taxon>Chryseosolibacter</taxon>
    </lineage>
</organism>
<dbReference type="InterPro" id="IPR011990">
    <property type="entry name" value="TPR-like_helical_dom_sf"/>
</dbReference>
<evidence type="ECO:0000256" key="4">
    <source>
        <dbReference type="ARBA" id="ARBA00022803"/>
    </source>
</evidence>
<dbReference type="GO" id="GO:0005737">
    <property type="term" value="C:cytoplasm"/>
    <property type="evidence" value="ECO:0007669"/>
    <property type="project" value="UniProtKB-SubCell"/>
</dbReference>
<evidence type="ECO:0000256" key="5">
    <source>
        <dbReference type="ARBA" id="ARBA00038253"/>
    </source>
</evidence>
<comment type="similarity">
    <text evidence="5">Belongs to the Rap family.</text>
</comment>
<dbReference type="AlphaFoldDB" id="A0AAP2DQ75"/>
<dbReference type="InterPro" id="IPR051476">
    <property type="entry name" value="Bac_ResReg_Asp_Phosphatase"/>
</dbReference>
<accession>A0AAP2DQ75</accession>
<keyword evidence="7" id="KW-1133">Transmembrane helix</keyword>
<dbReference type="PANTHER" id="PTHR46630:SF1">
    <property type="entry name" value="TETRATRICOPEPTIDE REPEAT PROTEIN 29"/>
    <property type="match status" value="1"/>
</dbReference>
<keyword evidence="3" id="KW-0677">Repeat</keyword>
<keyword evidence="7" id="KW-0472">Membrane</keyword>
<sequence>MNLKIILTTVFSIIILFGVNGQKIDSLRSLLKQKNGAERADVLFELARQYIRSDQDSAAACSGLEGYKIAINLNDSLRIVKTGRATASALRYLGKVDSAMVLYQKILPMSQKLKNSFEYVNILSGMGLAYNFKAEYDKALRFFFQELEQEKIRNDEGGIAITLNNIGIVYYKLKNYKKGRALFEETIALKKKLNDKYDLDIAYINLGLCYAYLGDFIPARSNILQGIKVCGDHCKDYVIESADFALGVVSFGLKQYGDAETYFLRSYAMSKKTHNIRYQFDNIDYLTQIYLHQNRIKDAAQYLRTAEVLINAGAPYNLEVIKIYSRFIELYSRTGDYKKATFYQQKYIQVKDSVYSEELTNKLMKVETEYLERENNAKIASQAQILHLKEAVINRQQLLIVFACCMTVMLALLAVLLIRSNRRKKAINKILDERVRDRTRQLEQKQEALLHAHRENKILVERASYNMRSSLASIKGLCTTGVHDLGDPNARQYMVQVNMLSDHLESEVQRFQNAFSDVAVGRS</sequence>
<keyword evidence="9" id="KW-1185">Reference proteome</keyword>
<feature type="transmembrane region" description="Helical" evidence="7">
    <location>
        <begin position="398"/>
        <end position="418"/>
    </location>
</feature>